<keyword evidence="1" id="KW-0732">Signal</keyword>
<dbReference type="InterPro" id="IPR052927">
    <property type="entry name" value="DCC_oxidoreductase"/>
</dbReference>
<proteinExistence type="predicted"/>
<name>A0A7S0TC41_9STRA</name>
<evidence type="ECO:0000256" key="1">
    <source>
        <dbReference type="SAM" id="SignalP"/>
    </source>
</evidence>
<sequence length="270" mass="29761">MTSIAFLFLFVFLTTLLASVVSLRVPSALYASSLLAASSAKSGKRLVYSYLKQAKDDDGSDTLESSSSPADEVDFDWKAIAAYVFDESVDTLETMTMYQAEDQEEGADNDESEKKEKPHLHSKPIILFDGVCNLCNGGVNFAIDYDSAAKFRFASLQSSVAKSLILRDGKDPKTLSDVVLVTSDKVYYSADAVARIMAELDAPVLKFFGILGQVTPQVPRNLVYKVVSKNRFILGENDSCRLDFDGEYTSRFVSDPPQSITSKKEEDEDK</sequence>
<feature type="chain" id="PRO_5031078815" description="Thiol-disulfide oxidoreductase DCC" evidence="1">
    <location>
        <begin position="19"/>
        <end position="270"/>
    </location>
</feature>
<accession>A0A7S0TC41</accession>
<reference evidence="2" key="1">
    <citation type="submission" date="2021-01" db="EMBL/GenBank/DDBJ databases">
        <authorList>
            <person name="Corre E."/>
            <person name="Pelletier E."/>
            <person name="Niang G."/>
            <person name="Scheremetjew M."/>
            <person name="Finn R."/>
            <person name="Kale V."/>
            <person name="Holt S."/>
            <person name="Cochrane G."/>
            <person name="Meng A."/>
            <person name="Brown T."/>
            <person name="Cohen L."/>
        </authorList>
    </citation>
    <scope>NUCLEOTIDE SEQUENCE</scope>
    <source>
        <strain evidence="2">B596</strain>
    </source>
</reference>
<dbReference type="InterPro" id="IPR007263">
    <property type="entry name" value="DCC1-like"/>
</dbReference>
<dbReference type="EMBL" id="HBFG01000340">
    <property type="protein sequence ID" value="CAD8728451.1"/>
    <property type="molecule type" value="Transcribed_RNA"/>
</dbReference>
<dbReference type="Pfam" id="PF04134">
    <property type="entry name" value="DCC1-like"/>
    <property type="match status" value="1"/>
</dbReference>
<feature type="signal peptide" evidence="1">
    <location>
        <begin position="1"/>
        <end position="18"/>
    </location>
</feature>
<evidence type="ECO:0008006" key="3">
    <source>
        <dbReference type="Google" id="ProtNLM"/>
    </source>
</evidence>
<dbReference type="AlphaFoldDB" id="A0A7S0TC41"/>
<organism evidence="2">
    <name type="scientific">Pseudo-nitzschia delicatissima</name>
    <dbReference type="NCBI Taxonomy" id="44447"/>
    <lineage>
        <taxon>Eukaryota</taxon>
        <taxon>Sar</taxon>
        <taxon>Stramenopiles</taxon>
        <taxon>Ochrophyta</taxon>
        <taxon>Bacillariophyta</taxon>
        <taxon>Bacillariophyceae</taxon>
        <taxon>Bacillariophycidae</taxon>
        <taxon>Bacillariales</taxon>
        <taxon>Bacillariaceae</taxon>
        <taxon>Pseudo-nitzschia</taxon>
    </lineage>
</organism>
<dbReference type="GO" id="GO:0015035">
    <property type="term" value="F:protein-disulfide reductase activity"/>
    <property type="evidence" value="ECO:0007669"/>
    <property type="project" value="InterPro"/>
</dbReference>
<protein>
    <recommendedName>
        <fullName evidence="3">Thiol-disulfide oxidoreductase DCC</fullName>
    </recommendedName>
</protein>
<dbReference type="PANTHER" id="PTHR33639">
    <property type="entry name" value="THIOL-DISULFIDE OXIDOREDUCTASE DCC"/>
    <property type="match status" value="1"/>
</dbReference>
<dbReference type="PANTHER" id="PTHR33639:SF2">
    <property type="entry name" value="DUF393 DOMAIN-CONTAINING PROTEIN"/>
    <property type="match status" value="1"/>
</dbReference>
<evidence type="ECO:0000313" key="2">
    <source>
        <dbReference type="EMBL" id="CAD8728451.1"/>
    </source>
</evidence>
<gene>
    <name evidence="2" type="ORF">PDEL0327_LOCUS244</name>
</gene>